<accession>A0AAN6P668</accession>
<reference evidence="3" key="1">
    <citation type="journal article" date="2023" name="Mol. Phylogenet. Evol.">
        <title>Genome-scale phylogeny and comparative genomics of the fungal order Sordariales.</title>
        <authorList>
            <person name="Hensen N."/>
            <person name="Bonometti L."/>
            <person name="Westerberg I."/>
            <person name="Brannstrom I.O."/>
            <person name="Guillou S."/>
            <person name="Cros-Aarteil S."/>
            <person name="Calhoun S."/>
            <person name="Haridas S."/>
            <person name="Kuo A."/>
            <person name="Mondo S."/>
            <person name="Pangilinan J."/>
            <person name="Riley R."/>
            <person name="LaButti K."/>
            <person name="Andreopoulos B."/>
            <person name="Lipzen A."/>
            <person name="Chen C."/>
            <person name="Yan M."/>
            <person name="Daum C."/>
            <person name="Ng V."/>
            <person name="Clum A."/>
            <person name="Steindorff A."/>
            <person name="Ohm R.A."/>
            <person name="Martin F."/>
            <person name="Silar P."/>
            <person name="Natvig D.O."/>
            <person name="Lalanne C."/>
            <person name="Gautier V."/>
            <person name="Ament-Velasquez S.L."/>
            <person name="Kruys A."/>
            <person name="Hutchinson M.I."/>
            <person name="Powell A.J."/>
            <person name="Barry K."/>
            <person name="Miller A.N."/>
            <person name="Grigoriev I.V."/>
            <person name="Debuchy R."/>
            <person name="Gladieux P."/>
            <person name="Hiltunen Thoren M."/>
            <person name="Johannesson H."/>
        </authorList>
    </citation>
    <scope>NUCLEOTIDE SEQUENCE</scope>
    <source>
        <strain evidence="3">CBS 626.80</strain>
    </source>
</reference>
<keyword evidence="2" id="KW-1133">Transmembrane helix</keyword>
<name>A0AAN6P668_9PEZI</name>
<evidence type="ECO:0000256" key="1">
    <source>
        <dbReference type="SAM" id="MobiDB-lite"/>
    </source>
</evidence>
<sequence>MAKGIFFMSWELWQQMTFALAVAIVAVFCAGLVKLWWTNRIVRKQEILDEEKKARIDEMRSTGLRPTSSKRLASTIPFGVRAIQSGVQVDGIWISRLATPTETTKLTSTVTLVNLDAEQQRREKTKAAGFTTTSQRAAIPDGSSLLQRPTDCESLESNSSGAIPAPISREQSHYYPHRHAPRGPHALNEDTLRRLEAQDGGAQPQRPAVYDTYVPTTSSRRQGVRGGGPTRQRSTGSESRDSSTDPAQQRFTRSGSGRSYSSSSGGGGGGGGGGRLYGPRRDERGGTAVRDPFGTPSSHMMYQQQQQPQQHGQDDEAESMIPAPEPTFGPGDLHFTNNRSAARRVNDGFEVLPVGRLGTPGTERGVNQYHLSDLEAEEGGEKIGYARGSSVPGYGRR</sequence>
<gene>
    <name evidence="3" type="ORF">QBC32DRAFT_389703</name>
</gene>
<keyword evidence="4" id="KW-1185">Reference proteome</keyword>
<evidence type="ECO:0000313" key="4">
    <source>
        <dbReference type="Proteomes" id="UP001303222"/>
    </source>
</evidence>
<feature type="compositionally biased region" description="Low complexity" evidence="1">
    <location>
        <begin position="253"/>
        <end position="263"/>
    </location>
</feature>
<feature type="region of interest" description="Disordered" evidence="1">
    <location>
        <begin position="121"/>
        <end position="166"/>
    </location>
</feature>
<proteinExistence type="predicted"/>
<feature type="transmembrane region" description="Helical" evidence="2">
    <location>
        <begin position="12"/>
        <end position="37"/>
    </location>
</feature>
<dbReference type="PANTHER" id="PTHR40623">
    <property type="entry name" value="INTEGRAL MEMBRANE PROTEIN"/>
    <property type="match status" value="1"/>
</dbReference>
<comment type="caution">
    <text evidence="3">The sequence shown here is derived from an EMBL/GenBank/DDBJ whole genome shotgun (WGS) entry which is preliminary data.</text>
</comment>
<dbReference type="AlphaFoldDB" id="A0AAN6P668"/>
<feature type="region of interest" description="Disordered" evidence="1">
    <location>
        <begin position="198"/>
        <end position="320"/>
    </location>
</feature>
<dbReference type="Proteomes" id="UP001303222">
    <property type="component" value="Unassembled WGS sequence"/>
</dbReference>
<reference evidence="3" key="2">
    <citation type="submission" date="2023-06" db="EMBL/GenBank/DDBJ databases">
        <authorList>
            <consortium name="Lawrence Berkeley National Laboratory"/>
            <person name="Mondo S.J."/>
            <person name="Hensen N."/>
            <person name="Bonometti L."/>
            <person name="Westerberg I."/>
            <person name="Brannstrom I.O."/>
            <person name="Guillou S."/>
            <person name="Cros-Aarteil S."/>
            <person name="Calhoun S."/>
            <person name="Haridas S."/>
            <person name="Kuo A."/>
            <person name="Pangilinan J."/>
            <person name="Riley R."/>
            <person name="Labutti K."/>
            <person name="Andreopoulos B."/>
            <person name="Lipzen A."/>
            <person name="Chen C."/>
            <person name="Yanf M."/>
            <person name="Daum C."/>
            <person name="Ng V."/>
            <person name="Clum A."/>
            <person name="Steindorff A."/>
            <person name="Ohm R."/>
            <person name="Martin F."/>
            <person name="Silar P."/>
            <person name="Natvig D."/>
            <person name="Lalanne C."/>
            <person name="Gautier V."/>
            <person name="Ament-Velasquez S.L."/>
            <person name="Kruys A."/>
            <person name="Hutchinson M.I."/>
            <person name="Powell A.J."/>
            <person name="Barry K."/>
            <person name="Miller A.N."/>
            <person name="Grigoriev I.V."/>
            <person name="Debuchy R."/>
            <person name="Gladieux P."/>
            <person name="Thoren M.H."/>
            <person name="Johannesson H."/>
        </authorList>
    </citation>
    <scope>NUCLEOTIDE SEQUENCE</scope>
    <source>
        <strain evidence="3">CBS 626.80</strain>
    </source>
</reference>
<dbReference type="PANTHER" id="PTHR40623:SF2">
    <property type="entry name" value="INTEGRAL MEMBRANE PROTEIN"/>
    <property type="match status" value="1"/>
</dbReference>
<organism evidence="3 4">
    <name type="scientific">Pseudoneurospora amorphoporcata</name>
    <dbReference type="NCBI Taxonomy" id="241081"/>
    <lineage>
        <taxon>Eukaryota</taxon>
        <taxon>Fungi</taxon>
        <taxon>Dikarya</taxon>
        <taxon>Ascomycota</taxon>
        <taxon>Pezizomycotina</taxon>
        <taxon>Sordariomycetes</taxon>
        <taxon>Sordariomycetidae</taxon>
        <taxon>Sordariales</taxon>
        <taxon>Sordariaceae</taxon>
        <taxon>Pseudoneurospora</taxon>
    </lineage>
</organism>
<feature type="compositionally biased region" description="Gly residues" evidence="1">
    <location>
        <begin position="264"/>
        <end position="276"/>
    </location>
</feature>
<dbReference type="EMBL" id="MU859066">
    <property type="protein sequence ID" value="KAK3956412.1"/>
    <property type="molecule type" value="Genomic_DNA"/>
</dbReference>
<evidence type="ECO:0000313" key="3">
    <source>
        <dbReference type="EMBL" id="KAK3956412.1"/>
    </source>
</evidence>
<keyword evidence="2" id="KW-0812">Transmembrane</keyword>
<protein>
    <submittedName>
        <fullName evidence="3">Uncharacterized protein</fullName>
    </submittedName>
</protein>
<keyword evidence="2" id="KW-0472">Membrane</keyword>
<evidence type="ECO:0000256" key="2">
    <source>
        <dbReference type="SAM" id="Phobius"/>
    </source>
</evidence>